<protein>
    <recommendedName>
        <fullName evidence="3">CCHC-type domain-containing protein</fullName>
    </recommendedName>
</protein>
<dbReference type="Gramene" id="Bo8g037980.1">
    <property type="protein sequence ID" value="Bo8g037980.1"/>
    <property type="gene ID" value="Bo8g037980"/>
</dbReference>
<evidence type="ECO:0000256" key="1">
    <source>
        <dbReference type="PROSITE-ProRule" id="PRU00047"/>
    </source>
</evidence>
<dbReference type="SMART" id="SM00343">
    <property type="entry name" value="ZnF_C2HC"/>
    <property type="match status" value="1"/>
</dbReference>
<evidence type="ECO:0000259" key="3">
    <source>
        <dbReference type="PROSITE" id="PS50158"/>
    </source>
</evidence>
<dbReference type="Gene3D" id="4.10.60.10">
    <property type="entry name" value="Zinc finger, CCHC-type"/>
    <property type="match status" value="1"/>
</dbReference>
<keyword evidence="1" id="KW-0862">Zinc</keyword>
<dbReference type="Proteomes" id="UP000032141">
    <property type="component" value="Chromosome C8"/>
</dbReference>
<dbReference type="InterPro" id="IPR054722">
    <property type="entry name" value="PolX-like_BBD"/>
</dbReference>
<keyword evidence="5" id="KW-1185">Reference proteome</keyword>
<dbReference type="InterPro" id="IPR036875">
    <property type="entry name" value="Znf_CCHC_sf"/>
</dbReference>
<dbReference type="Pfam" id="PF13961">
    <property type="entry name" value="DUF4219"/>
    <property type="match status" value="1"/>
</dbReference>
<evidence type="ECO:0000256" key="2">
    <source>
        <dbReference type="SAM" id="MobiDB-lite"/>
    </source>
</evidence>
<keyword evidence="1" id="KW-0479">Metal-binding</keyword>
<dbReference type="EnsemblPlants" id="Bo8g037980.1">
    <property type="protein sequence ID" value="Bo8g037980.1"/>
    <property type="gene ID" value="Bo8g037980"/>
</dbReference>
<feature type="domain" description="CCHC-type" evidence="3">
    <location>
        <begin position="193"/>
        <end position="208"/>
    </location>
</feature>
<dbReference type="GO" id="GO:0003676">
    <property type="term" value="F:nucleic acid binding"/>
    <property type="evidence" value="ECO:0007669"/>
    <property type="project" value="InterPro"/>
</dbReference>
<dbReference type="OMA" id="CSHHIIG"/>
<evidence type="ECO:0000313" key="5">
    <source>
        <dbReference type="Proteomes" id="UP000032141"/>
    </source>
</evidence>
<dbReference type="PROSITE" id="PS50158">
    <property type="entry name" value="ZF_CCHC"/>
    <property type="match status" value="1"/>
</dbReference>
<dbReference type="Pfam" id="PF00098">
    <property type="entry name" value="zf-CCHC"/>
    <property type="match status" value="1"/>
</dbReference>
<reference evidence="4" key="2">
    <citation type="submission" date="2015-03" db="UniProtKB">
        <authorList>
            <consortium name="EnsemblPlants"/>
        </authorList>
    </citation>
    <scope>IDENTIFICATION</scope>
</reference>
<reference evidence="4 5" key="1">
    <citation type="journal article" date="2014" name="Genome Biol.">
        <title>Transcriptome and methylome profiling reveals relics of genome dominance in the mesopolyploid Brassica oleracea.</title>
        <authorList>
            <person name="Parkin I.A."/>
            <person name="Koh C."/>
            <person name="Tang H."/>
            <person name="Robinson S.J."/>
            <person name="Kagale S."/>
            <person name="Clarke W.E."/>
            <person name="Town C.D."/>
            <person name="Nixon J."/>
            <person name="Krishnakumar V."/>
            <person name="Bidwell S.L."/>
            <person name="Denoeud F."/>
            <person name="Belcram H."/>
            <person name="Links M.G."/>
            <person name="Just J."/>
            <person name="Clarke C."/>
            <person name="Bender T."/>
            <person name="Huebert T."/>
            <person name="Mason A.S."/>
            <person name="Pires J.C."/>
            <person name="Barker G."/>
            <person name="Moore J."/>
            <person name="Walley P.G."/>
            <person name="Manoli S."/>
            <person name="Batley J."/>
            <person name="Edwards D."/>
            <person name="Nelson M.N."/>
            <person name="Wang X."/>
            <person name="Paterson A.H."/>
            <person name="King G."/>
            <person name="Bancroft I."/>
            <person name="Chalhoub B."/>
            <person name="Sharpe A.G."/>
        </authorList>
    </citation>
    <scope>NUCLEOTIDE SEQUENCE</scope>
    <source>
        <strain evidence="4 5">cv. TO1000</strain>
    </source>
</reference>
<evidence type="ECO:0000313" key="4">
    <source>
        <dbReference type="EnsemblPlants" id="Bo8g037980.1"/>
    </source>
</evidence>
<dbReference type="PANTHER" id="PTHR47481">
    <property type="match status" value="1"/>
</dbReference>
<accession>A0A0D3DLR6</accession>
<dbReference type="HOGENOM" id="CLU_049245_0_0_1"/>
<dbReference type="PANTHER" id="PTHR47481:SF36">
    <property type="entry name" value="CCHC-TYPE DOMAIN-CONTAINING PROTEIN"/>
    <property type="match status" value="1"/>
</dbReference>
<sequence>MESTGRVVGLGMEILNQYNYRLWKSCMESYLASEDLWDVVGGNSTTPPRGNAATLEATKEWTRKNAKVEFALKRSISSSIFEHVSRYQLFNKKNETKLQLLENELASAKQGESLISEFFYQGWATQPSLEEFENLLASQESLAMQMSGVKITDDSGSAFVARRQQSFKAQNKDGGPRHNDGSERSSMDKKKFKCYRCGKLGHFKRDCRVKLKETNMVESKSHTKDEKWGKCFTVEATHPGTPTTKNLRNDLIVDLGCSHHIIGDEKLFSSLQRHEGKEATITADNSIHRVEKEETVVIKEDDEEPITLKNVYHVPGVKKNLLSVGNAVDLEHASKIYMFYRPLTPMWRR</sequence>
<dbReference type="InterPro" id="IPR001878">
    <property type="entry name" value="Znf_CCHC"/>
</dbReference>
<dbReference type="eggNOG" id="KOG0017">
    <property type="taxonomic scope" value="Eukaryota"/>
</dbReference>
<organism evidence="4 5">
    <name type="scientific">Brassica oleracea var. oleracea</name>
    <dbReference type="NCBI Taxonomy" id="109376"/>
    <lineage>
        <taxon>Eukaryota</taxon>
        <taxon>Viridiplantae</taxon>
        <taxon>Streptophyta</taxon>
        <taxon>Embryophyta</taxon>
        <taxon>Tracheophyta</taxon>
        <taxon>Spermatophyta</taxon>
        <taxon>Magnoliopsida</taxon>
        <taxon>eudicotyledons</taxon>
        <taxon>Gunneridae</taxon>
        <taxon>Pentapetalae</taxon>
        <taxon>rosids</taxon>
        <taxon>malvids</taxon>
        <taxon>Brassicales</taxon>
        <taxon>Brassicaceae</taxon>
        <taxon>Brassiceae</taxon>
        <taxon>Brassica</taxon>
    </lineage>
</organism>
<dbReference type="Pfam" id="PF22936">
    <property type="entry name" value="Pol_BBD"/>
    <property type="match status" value="1"/>
</dbReference>
<dbReference type="AlphaFoldDB" id="A0A0D3DLR6"/>
<feature type="region of interest" description="Disordered" evidence="2">
    <location>
        <begin position="166"/>
        <end position="187"/>
    </location>
</feature>
<proteinExistence type="predicted"/>
<feature type="compositionally biased region" description="Basic and acidic residues" evidence="2">
    <location>
        <begin position="170"/>
        <end position="187"/>
    </location>
</feature>
<dbReference type="SUPFAM" id="SSF57756">
    <property type="entry name" value="Retrovirus zinc finger-like domains"/>
    <property type="match status" value="1"/>
</dbReference>
<name>A0A0D3DLR6_BRAOL</name>
<dbReference type="GO" id="GO:0008270">
    <property type="term" value="F:zinc ion binding"/>
    <property type="evidence" value="ECO:0007669"/>
    <property type="project" value="UniProtKB-KW"/>
</dbReference>
<dbReference type="InterPro" id="IPR025314">
    <property type="entry name" value="DUF4219"/>
</dbReference>
<keyword evidence="1" id="KW-0863">Zinc-finger</keyword>